<dbReference type="AlphaFoldDB" id="A0A1E2UTU4"/>
<dbReference type="EMBL" id="LVJZ01000003">
    <property type="protein sequence ID" value="ODB97945.1"/>
    <property type="molecule type" value="Genomic_DNA"/>
</dbReference>
<organism evidence="2 3">
    <name type="scientific">Candidatus Thiodiazotropha endoloripes</name>
    <dbReference type="NCBI Taxonomy" id="1818881"/>
    <lineage>
        <taxon>Bacteria</taxon>
        <taxon>Pseudomonadati</taxon>
        <taxon>Pseudomonadota</taxon>
        <taxon>Gammaproteobacteria</taxon>
        <taxon>Chromatiales</taxon>
        <taxon>Sedimenticolaceae</taxon>
        <taxon>Candidatus Thiodiazotropha</taxon>
    </lineage>
</organism>
<dbReference type="InterPro" id="IPR026268">
    <property type="entry name" value="RseC"/>
</dbReference>
<proteinExistence type="predicted"/>
<evidence type="ECO:0000256" key="1">
    <source>
        <dbReference type="SAM" id="Phobius"/>
    </source>
</evidence>
<gene>
    <name evidence="2" type="ORF">A3196_14960</name>
</gene>
<evidence type="ECO:0000313" key="2">
    <source>
        <dbReference type="EMBL" id="ODB97945.1"/>
    </source>
</evidence>
<keyword evidence="1" id="KW-0812">Transmembrane</keyword>
<dbReference type="PANTHER" id="PTHR35867">
    <property type="entry name" value="PROTEIN RSEC"/>
    <property type="match status" value="1"/>
</dbReference>
<dbReference type="PIRSF" id="PIRSF004923">
    <property type="entry name" value="RseC"/>
    <property type="match status" value="1"/>
</dbReference>
<protein>
    <recommendedName>
        <fullName evidence="4">Fis family transcriptional regulator</fullName>
    </recommendedName>
</protein>
<dbReference type="RefSeq" id="WP_069005919.1">
    <property type="nucleotide sequence ID" value="NZ_LVJW01000003.1"/>
</dbReference>
<dbReference type="Proteomes" id="UP000094849">
    <property type="component" value="Unassembled WGS sequence"/>
</dbReference>
<sequence>MIEETAMVVRIEGEYAFVETEKRAACGSCESQGSCSTTVLAGLFKRRYNHLRVLNTVLAKPGEQVVIGLQEQALLKLSMLAYLLPLIFMILAAIAAQYLIGLFNIQSGELPQVIGGLLGLIGGFFLLRLLAHKNRHDPGYQAVILRHADRISVPFV</sequence>
<feature type="transmembrane region" description="Helical" evidence="1">
    <location>
        <begin position="80"/>
        <end position="100"/>
    </location>
</feature>
<feature type="transmembrane region" description="Helical" evidence="1">
    <location>
        <begin position="112"/>
        <end position="131"/>
    </location>
</feature>
<dbReference type="InterPro" id="IPR007359">
    <property type="entry name" value="SigmaE_reg_RseC_MucC"/>
</dbReference>
<evidence type="ECO:0000313" key="3">
    <source>
        <dbReference type="Proteomes" id="UP000094849"/>
    </source>
</evidence>
<name>A0A1E2UTU4_9GAMM</name>
<keyword evidence="1" id="KW-1133">Transmembrane helix</keyword>
<accession>A0A1E2UTU4</accession>
<dbReference type="Pfam" id="PF04246">
    <property type="entry name" value="RseC_MucC"/>
    <property type="match status" value="1"/>
</dbReference>
<reference evidence="2 3" key="1">
    <citation type="submission" date="2016-03" db="EMBL/GenBank/DDBJ databases">
        <title>Chemosynthetic sulphur-oxidizing symbionts of marine invertebrate animals are capable of nitrogen fixation.</title>
        <authorList>
            <person name="Petersen J.M."/>
            <person name="Kemper A."/>
            <person name="Gruber-Vodicka H."/>
            <person name="Cardini U."/>
            <person name="Geest Mvander."/>
            <person name="Kleiner M."/>
            <person name="Bulgheresi S."/>
            <person name="Fussmann M."/>
            <person name="Herbold C."/>
            <person name="Seah B.K.B."/>
            <person name="Antony C.Paul."/>
            <person name="Liu D."/>
            <person name="Belitz A."/>
            <person name="Weber M."/>
        </authorList>
    </citation>
    <scope>NUCLEOTIDE SEQUENCE [LARGE SCALE GENOMIC DNA]</scope>
    <source>
        <strain evidence="2">G_D</strain>
    </source>
</reference>
<keyword evidence="3" id="KW-1185">Reference proteome</keyword>
<dbReference type="STRING" id="1818881.A3196_14960"/>
<evidence type="ECO:0008006" key="4">
    <source>
        <dbReference type="Google" id="ProtNLM"/>
    </source>
</evidence>
<keyword evidence="1" id="KW-0472">Membrane</keyword>
<dbReference type="PANTHER" id="PTHR35867:SF1">
    <property type="entry name" value="PROTEIN RSEC"/>
    <property type="match status" value="1"/>
</dbReference>
<comment type="caution">
    <text evidence="2">The sequence shown here is derived from an EMBL/GenBank/DDBJ whole genome shotgun (WGS) entry which is preliminary data.</text>
</comment>
<dbReference type="OrthoDB" id="9795854at2"/>